<evidence type="ECO:0000256" key="10">
    <source>
        <dbReference type="ARBA" id="ARBA00022989"/>
    </source>
</evidence>
<dbReference type="GO" id="GO:0003882">
    <property type="term" value="F:CDP-diacylglycerol-serine O-phosphatidyltransferase activity"/>
    <property type="evidence" value="ECO:0007669"/>
    <property type="project" value="UniProtKB-EC"/>
</dbReference>
<evidence type="ECO:0000256" key="13">
    <source>
        <dbReference type="ARBA" id="ARBA00023209"/>
    </source>
</evidence>
<dbReference type="InterPro" id="IPR004533">
    <property type="entry name" value="CDP-diaglyc--ser_O-PTrfase"/>
</dbReference>
<dbReference type="Gene3D" id="1.20.120.1760">
    <property type="match status" value="1"/>
</dbReference>
<evidence type="ECO:0000256" key="15">
    <source>
        <dbReference type="ARBA" id="ARBA00032361"/>
    </source>
</evidence>
<organism evidence="18 19">
    <name type="scientific">Duncaniella freteri</name>
    <dbReference type="NCBI Taxonomy" id="2530391"/>
    <lineage>
        <taxon>Bacteria</taxon>
        <taxon>Pseudomonadati</taxon>
        <taxon>Bacteroidota</taxon>
        <taxon>Bacteroidia</taxon>
        <taxon>Bacteroidales</taxon>
        <taxon>Muribaculaceae</taxon>
        <taxon>Duncaniella</taxon>
    </lineage>
</organism>
<dbReference type="PROSITE" id="PS00379">
    <property type="entry name" value="CDP_ALCOHOL_P_TRANSF"/>
    <property type="match status" value="1"/>
</dbReference>
<evidence type="ECO:0000256" key="5">
    <source>
        <dbReference type="ARBA" id="ARBA00013174"/>
    </source>
</evidence>
<evidence type="ECO:0000256" key="3">
    <source>
        <dbReference type="ARBA" id="ARBA00004308"/>
    </source>
</evidence>
<dbReference type="GeneID" id="82149294"/>
<evidence type="ECO:0000256" key="1">
    <source>
        <dbReference type="ARBA" id="ARBA00000287"/>
    </source>
</evidence>
<dbReference type="GO" id="GO:0012505">
    <property type="term" value="C:endomembrane system"/>
    <property type="evidence" value="ECO:0007669"/>
    <property type="project" value="UniProtKB-SubCell"/>
</dbReference>
<proteinExistence type="inferred from homology"/>
<comment type="subcellular location">
    <subcellularLocation>
        <location evidence="3">Endomembrane system</location>
    </subcellularLocation>
    <subcellularLocation>
        <location evidence="2">Membrane</location>
        <topology evidence="2">Multi-pass membrane protein</topology>
    </subcellularLocation>
</comment>
<dbReference type="GO" id="GO:0008654">
    <property type="term" value="P:phospholipid biosynthetic process"/>
    <property type="evidence" value="ECO:0007669"/>
    <property type="project" value="UniProtKB-KW"/>
</dbReference>
<protein>
    <recommendedName>
        <fullName evidence="6">CDP-diacylglycerol--serine O-phosphatidyltransferase</fullName>
        <ecNumber evidence="5">2.7.8.8</ecNumber>
    </recommendedName>
    <alternativeName>
        <fullName evidence="15">Phosphatidylserine synthase</fullName>
    </alternativeName>
</protein>
<evidence type="ECO:0000256" key="4">
    <source>
        <dbReference type="ARBA" id="ARBA00010441"/>
    </source>
</evidence>
<dbReference type="PROSITE" id="PS51257">
    <property type="entry name" value="PROKAR_LIPOPROTEIN"/>
    <property type="match status" value="1"/>
</dbReference>
<dbReference type="InterPro" id="IPR048254">
    <property type="entry name" value="CDP_ALCOHOL_P_TRANSF_CS"/>
</dbReference>
<sequence length="242" mass="26312">MKNIKTYIPNTITCLNLLCGCVAVFLAFHSGTQVMGLHAFEWAWIFIGAAAVFDFCDGLSARLLGAYSPMGKELDSLSDLVSFGLAPAFLVMNAMIDAGAPSGVSFIALFIALMGALRLAKFNVDTRQATSFIGLPIPANALFWIGTMGWISEHGYPGDIVMAVLIIGFSLLMVSELKMFSLKFKDMAFKGNVRRYMVLAACVFFIATDGVAGFAWTIILYILISLLGKRTDPDNFEDELQA</sequence>
<dbReference type="InterPro" id="IPR043130">
    <property type="entry name" value="CDP-OH_PTrfase_TM_dom"/>
</dbReference>
<dbReference type="AlphaFoldDB" id="A0A4Z0V4V9"/>
<keyword evidence="7" id="KW-0444">Lipid biosynthesis</keyword>
<comment type="similarity">
    <text evidence="4 16">Belongs to the CDP-alcohol phosphatidyltransferase class-I family.</text>
</comment>
<comment type="caution">
    <text evidence="18">The sequence shown here is derived from an EMBL/GenBank/DDBJ whole genome shotgun (WGS) entry which is preliminary data.</text>
</comment>
<feature type="transmembrane region" description="Helical" evidence="17">
    <location>
        <begin position="157"/>
        <end position="175"/>
    </location>
</feature>
<keyword evidence="19" id="KW-1185">Reference proteome</keyword>
<feature type="transmembrane region" description="Helical" evidence="17">
    <location>
        <begin position="42"/>
        <end position="65"/>
    </location>
</feature>
<evidence type="ECO:0000256" key="8">
    <source>
        <dbReference type="ARBA" id="ARBA00022679"/>
    </source>
</evidence>
<dbReference type="EMBL" id="SJSA01000001">
    <property type="protein sequence ID" value="TGG40226.1"/>
    <property type="molecule type" value="Genomic_DNA"/>
</dbReference>
<evidence type="ECO:0000313" key="18">
    <source>
        <dbReference type="EMBL" id="TGG40226.1"/>
    </source>
</evidence>
<evidence type="ECO:0000256" key="6">
    <source>
        <dbReference type="ARBA" id="ARBA00017171"/>
    </source>
</evidence>
<name>A0A4Z0V4V9_9BACT</name>
<keyword evidence="9 17" id="KW-0812">Transmembrane</keyword>
<evidence type="ECO:0000256" key="14">
    <source>
        <dbReference type="ARBA" id="ARBA00023264"/>
    </source>
</evidence>
<evidence type="ECO:0000256" key="7">
    <source>
        <dbReference type="ARBA" id="ARBA00022516"/>
    </source>
</evidence>
<feature type="transmembrane region" description="Helical" evidence="17">
    <location>
        <begin position="12"/>
        <end position="30"/>
    </location>
</feature>
<feature type="transmembrane region" description="Helical" evidence="17">
    <location>
        <begin position="196"/>
        <end position="224"/>
    </location>
</feature>
<keyword evidence="10 17" id="KW-1133">Transmembrane helix</keyword>
<feature type="transmembrane region" description="Helical" evidence="17">
    <location>
        <begin position="77"/>
        <end position="96"/>
    </location>
</feature>
<evidence type="ECO:0000256" key="2">
    <source>
        <dbReference type="ARBA" id="ARBA00004141"/>
    </source>
</evidence>
<evidence type="ECO:0000313" key="19">
    <source>
        <dbReference type="Proteomes" id="UP000297635"/>
    </source>
</evidence>
<gene>
    <name evidence="18" type="primary">pssA</name>
    <name evidence="18" type="ORF">EZ315_05760</name>
</gene>
<evidence type="ECO:0000256" key="11">
    <source>
        <dbReference type="ARBA" id="ARBA00023098"/>
    </source>
</evidence>
<keyword evidence="12 17" id="KW-0472">Membrane</keyword>
<evidence type="ECO:0000256" key="16">
    <source>
        <dbReference type="RuleBase" id="RU003750"/>
    </source>
</evidence>
<comment type="catalytic activity">
    <reaction evidence="1">
        <text>a CDP-1,2-diacyl-sn-glycerol + L-serine = a 1,2-diacyl-sn-glycero-3-phospho-L-serine + CMP + H(+)</text>
        <dbReference type="Rhea" id="RHEA:16913"/>
        <dbReference type="ChEBI" id="CHEBI:15378"/>
        <dbReference type="ChEBI" id="CHEBI:33384"/>
        <dbReference type="ChEBI" id="CHEBI:57262"/>
        <dbReference type="ChEBI" id="CHEBI:58332"/>
        <dbReference type="ChEBI" id="CHEBI:60377"/>
        <dbReference type="EC" id="2.7.8.8"/>
    </reaction>
</comment>
<keyword evidence="11" id="KW-0443">Lipid metabolism</keyword>
<reference evidence="18 19" key="1">
    <citation type="submission" date="2019-02" db="EMBL/GenBank/DDBJ databases">
        <title>Isolation and identification of novel species under the genus Muribaculum.</title>
        <authorList>
            <person name="Miyake S."/>
            <person name="Ding Y."/>
            <person name="Low A."/>
            <person name="Soh M."/>
            <person name="Seedorf H."/>
        </authorList>
    </citation>
    <scope>NUCLEOTIDE SEQUENCE [LARGE SCALE GENOMIC DNA]</scope>
    <source>
        <strain evidence="18 19">TLL-A3</strain>
    </source>
</reference>
<dbReference type="NCBIfam" id="TIGR00473">
    <property type="entry name" value="pssA"/>
    <property type="match status" value="1"/>
</dbReference>
<feature type="transmembrane region" description="Helical" evidence="17">
    <location>
        <begin position="102"/>
        <end position="120"/>
    </location>
</feature>
<dbReference type="InterPro" id="IPR000462">
    <property type="entry name" value="CDP-OH_P_trans"/>
</dbReference>
<accession>A0A4Z0V4V9</accession>
<keyword evidence="14" id="KW-1208">Phospholipid metabolism</keyword>
<feature type="transmembrane region" description="Helical" evidence="17">
    <location>
        <begin position="132"/>
        <end position="151"/>
    </location>
</feature>
<evidence type="ECO:0000256" key="12">
    <source>
        <dbReference type="ARBA" id="ARBA00023136"/>
    </source>
</evidence>
<dbReference type="Proteomes" id="UP000297635">
    <property type="component" value="Unassembled WGS sequence"/>
</dbReference>
<dbReference type="GO" id="GO:0016020">
    <property type="term" value="C:membrane"/>
    <property type="evidence" value="ECO:0007669"/>
    <property type="project" value="UniProtKB-SubCell"/>
</dbReference>
<evidence type="ECO:0000256" key="9">
    <source>
        <dbReference type="ARBA" id="ARBA00022692"/>
    </source>
</evidence>
<keyword evidence="13" id="KW-0594">Phospholipid biosynthesis</keyword>
<keyword evidence="8 16" id="KW-0808">Transferase</keyword>
<dbReference type="Pfam" id="PF01066">
    <property type="entry name" value="CDP-OH_P_transf"/>
    <property type="match status" value="1"/>
</dbReference>
<dbReference type="RefSeq" id="WP_135471239.1">
    <property type="nucleotide sequence ID" value="NZ_CASGTF010000029.1"/>
</dbReference>
<evidence type="ECO:0000256" key="17">
    <source>
        <dbReference type="SAM" id="Phobius"/>
    </source>
</evidence>
<dbReference type="EC" id="2.7.8.8" evidence="5"/>